<dbReference type="Proteomes" id="UP000247476">
    <property type="component" value="Unassembled WGS sequence"/>
</dbReference>
<evidence type="ECO:0000313" key="2">
    <source>
        <dbReference type="EMBL" id="PYI52672.1"/>
    </source>
</evidence>
<organism evidence="2 3">
    <name type="scientific">Paenibacillus flagellatus</name>
    <dbReference type="NCBI Taxonomy" id="2211139"/>
    <lineage>
        <taxon>Bacteria</taxon>
        <taxon>Bacillati</taxon>
        <taxon>Bacillota</taxon>
        <taxon>Bacilli</taxon>
        <taxon>Bacillales</taxon>
        <taxon>Paenibacillaceae</taxon>
        <taxon>Paenibacillus</taxon>
    </lineage>
</organism>
<dbReference type="EMBL" id="QJVJ01000009">
    <property type="protein sequence ID" value="PYI52672.1"/>
    <property type="molecule type" value="Genomic_DNA"/>
</dbReference>
<protein>
    <submittedName>
        <fullName evidence="2">Uncharacterized protein</fullName>
    </submittedName>
</protein>
<reference evidence="2 3" key="1">
    <citation type="submission" date="2018-05" db="EMBL/GenBank/DDBJ databases">
        <title>Paenibacillus flagellatus sp. nov., isolated from selenium mineral soil.</title>
        <authorList>
            <person name="Dai X."/>
        </authorList>
    </citation>
    <scope>NUCLEOTIDE SEQUENCE [LARGE SCALE GENOMIC DNA]</scope>
    <source>
        <strain evidence="2 3">DXL2</strain>
    </source>
</reference>
<feature type="region of interest" description="Disordered" evidence="1">
    <location>
        <begin position="68"/>
        <end position="87"/>
    </location>
</feature>
<accession>A0A2V5K202</accession>
<name>A0A2V5K202_9BACL</name>
<comment type="caution">
    <text evidence="2">The sequence shown here is derived from an EMBL/GenBank/DDBJ whole genome shotgun (WGS) entry which is preliminary data.</text>
</comment>
<gene>
    <name evidence="2" type="ORF">DLM86_21130</name>
</gene>
<sequence length="87" mass="9922">MCTNAKPPERVTAEAARRGRDIRIPTSFRRGKGVFFSFFEPISIFFKKNVGNKEEISIEGRISITRKRKNRNMPNSRAIGKRGNHSG</sequence>
<dbReference type="AlphaFoldDB" id="A0A2V5K202"/>
<evidence type="ECO:0000256" key="1">
    <source>
        <dbReference type="SAM" id="MobiDB-lite"/>
    </source>
</evidence>
<keyword evidence="3" id="KW-1185">Reference proteome</keyword>
<proteinExistence type="predicted"/>
<evidence type="ECO:0000313" key="3">
    <source>
        <dbReference type="Proteomes" id="UP000247476"/>
    </source>
</evidence>